<evidence type="ECO:0000313" key="1">
    <source>
        <dbReference type="EMBL" id="AFL76247.1"/>
    </source>
</evidence>
<dbReference type="STRING" id="765911.Thivi_4445"/>
<dbReference type="eggNOG" id="ENOG5033H7A">
    <property type="taxonomic scope" value="Bacteria"/>
</dbReference>
<keyword evidence="2" id="KW-1185">Reference proteome</keyword>
<dbReference type="RefSeq" id="WP_014780623.1">
    <property type="nucleotide sequence ID" value="NC_018012.1"/>
</dbReference>
<organism evidence="1 2">
    <name type="scientific">Thiocystis violascens (strain ATCC 17096 / DSM 198 / 6111)</name>
    <name type="common">Chromatium violascens</name>
    <dbReference type="NCBI Taxonomy" id="765911"/>
    <lineage>
        <taxon>Bacteria</taxon>
        <taxon>Pseudomonadati</taxon>
        <taxon>Pseudomonadota</taxon>
        <taxon>Gammaproteobacteria</taxon>
        <taxon>Chromatiales</taxon>
        <taxon>Chromatiaceae</taxon>
        <taxon>Thiocystis</taxon>
    </lineage>
</organism>
<evidence type="ECO:0000313" key="2">
    <source>
        <dbReference type="Proteomes" id="UP000006062"/>
    </source>
</evidence>
<dbReference type="HOGENOM" id="CLU_452633_0_0_6"/>
<gene>
    <name evidence="1" type="ordered locus">Thivi_4445</name>
</gene>
<proteinExistence type="predicted"/>
<dbReference type="KEGG" id="tvi:Thivi_4445"/>
<dbReference type="OrthoDB" id="8609885at2"/>
<accession>I3YGX9</accession>
<sequence>MAECNLPDGLAIDVAFSGGACSLPDGLTIDIAFGGAGIVSRVRQRHQTTAALRAAASARHGVTSALRTSVAARHQVPAALQRAPLAQRHQSLAALRSAVAAHHLATSGDPPRVATSHAAQARLLGWPVAARHQAMAAVRLATGARHHASARLQASLLAARHHALAGDLVAARARHVSLFGPTVPASARHVALFGPTVPSRARHVSPFGPTVPTRVRNVSPAAILAAVRARHLASSRLLTANPVAARHRAASSCPDASVQILAGPNHLLHQGRVVPLGEGTELSADEGSPVWIATLDLLHEADYARVALGDPLTLLFWGQPIALICDGRRFSRADAAPSVVLSAISPGALLGTPWAVPVALGAVELAQTVVERLLGQPVAWQLPNWRLPDSAGALQGTPLELARQIVGAVAGELDSLPDGSLVARPRYPVSPPAYSSATPVATLTDRDLLAHRDQAEAASRENRFVIASGDPSATADQIQIDSVQDPEDPHAYTIRAYPHPWRPVDLVHTGDAATQIGPRTEVLTEQDELVVIQSGAATLAYPLADIRAQSYRYADLGRVSVVGRDLTTAQADYSLLSLQYRARAWQWRATNARTETIQFLAVE</sequence>
<name>I3YGX9_THIV6</name>
<protein>
    <submittedName>
        <fullName evidence="1">Uncharacterized protein</fullName>
    </submittedName>
</protein>
<reference evidence="1 2" key="1">
    <citation type="submission" date="2012-06" db="EMBL/GenBank/DDBJ databases">
        <title>Complete sequence of Thiocystis violascens DSM 198.</title>
        <authorList>
            <consortium name="US DOE Joint Genome Institute"/>
            <person name="Lucas S."/>
            <person name="Han J."/>
            <person name="Lapidus A."/>
            <person name="Cheng J.-F."/>
            <person name="Goodwin L."/>
            <person name="Pitluck S."/>
            <person name="Peters L."/>
            <person name="Ovchinnikova G."/>
            <person name="Teshima H."/>
            <person name="Detter J.C."/>
            <person name="Han C."/>
            <person name="Tapia R."/>
            <person name="Land M."/>
            <person name="Hauser L."/>
            <person name="Kyrpides N."/>
            <person name="Ivanova N."/>
            <person name="Pagani I."/>
            <person name="Vogl K."/>
            <person name="Liu Z."/>
            <person name="Frigaard N.-U."/>
            <person name="Bryant D."/>
            <person name="Woyke T."/>
        </authorList>
    </citation>
    <scope>NUCLEOTIDE SEQUENCE [LARGE SCALE GENOMIC DNA]</scope>
    <source>
        <strain evidence="2">ATCC 17096 / DSM 198 / 6111</strain>
    </source>
</reference>
<dbReference type="Proteomes" id="UP000006062">
    <property type="component" value="Chromosome"/>
</dbReference>
<dbReference type="EMBL" id="CP003154">
    <property type="protein sequence ID" value="AFL76247.1"/>
    <property type="molecule type" value="Genomic_DNA"/>
</dbReference>
<dbReference type="AlphaFoldDB" id="I3YGX9"/>